<dbReference type="PANTHER" id="PTHR42941">
    <property type="entry name" value="SLL1037 PROTEIN"/>
    <property type="match status" value="1"/>
</dbReference>
<feature type="transmembrane region" description="Helical" evidence="1">
    <location>
        <begin position="6"/>
        <end position="28"/>
    </location>
</feature>
<evidence type="ECO:0000313" key="2">
    <source>
        <dbReference type="EMBL" id="OWU73478.1"/>
    </source>
</evidence>
<organism evidence="2 3">
    <name type="scientific">Marinibacterium profundimaris</name>
    <dbReference type="NCBI Taxonomy" id="1679460"/>
    <lineage>
        <taxon>Bacteria</taxon>
        <taxon>Pseudomonadati</taxon>
        <taxon>Pseudomonadota</taxon>
        <taxon>Alphaproteobacteria</taxon>
        <taxon>Rhodobacterales</taxon>
        <taxon>Paracoccaceae</taxon>
        <taxon>Marinibacterium</taxon>
    </lineage>
</organism>
<sequence>MTLPTRLLWSIAIAAGIVGVVVWSILFLRPPGELVLAAGPEDGAYHRVAARYRSVLARDNITVRILQTEGSAENAMLLAQGEADAALLQGGVGVPSADVESIGNVFSEPLLLLYETSNPISPNPADWRDLRINAGVEGSGTRVAFAQFERAVGLSPDANIHTELGYSDAVAALSANEIDIAVFVAPIDAPYLRNAYAAGNLGVLQPQFVEALSRRMPSASLVDIPPAAVSFNPPFPSGRRELLALEARLAIRDDLHPALVNRLAMAALEIHGGRSILQDEGEFPSVTNSDIPINNAARSLILNGPPVVQEWVPYWMAAQLNRVLILLLPLLFIVLPLLRALPSLYAYAQNYRVWQNYPTMREIEDRLESGSDLETLDAMARRLRALDARLAHLKLPAAYRQTAFQARVHIELLQRRIITERQRLNAATSAPPQIADTREEATTS</sequence>
<dbReference type="RefSeq" id="WP_088650196.1">
    <property type="nucleotide sequence ID" value="NZ_AQQR01000004.1"/>
</dbReference>
<proteinExistence type="predicted"/>
<protein>
    <recommendedName>
        <fullName evidence="4">C4-dicarboxylate ABC transporter substrate-binding protein</fullName>
    </recommendedName>
</protein>
<dbReference type="OrthoDB" id="237270at2"/>
<keyword evidence="1" id="KW-0472">Membrane</keyword>
<dbReference type="Pfam" id="PF16868">
    <property type="entry name" value="NMT1_3"/>
    <property type="match status" value="1"/>
</dbReference>
<gene>
    <name evidence="2" type="ORF">ATO3_12485</name>
</gene>
<dbReference type="EMBL" id="AQQR01000004">
    <property type="protein sequence ID" value="OWU73478.1"/>
    <property type="molecule type" value="Genomic_DNA"/>
</dbReference>
<dbReference type="PANTHER" id="PTHR42941:SF1">
    <property type="entry name" value="SLL1037 PROTEIN"/>
    <property type="match status" value="1"/>
</dbReference>
<keyword evidence="1" id="KW-0812">Transmembrane</keyword>
<evidence type="ECO:0000313" key="3">
    <source>
        <dbReference type="Proteomes" id="UP000215377"/>
    </source>
</evidence>
<reference evidence="2 3" key="1">
    <citation type="submission" date="2013-04" db="EMBL/GenBank/DDBJ databases">
        <title>Oceanicola sp. 22II1-22F33 Genome Sequencing.</title>
        <authorList>
            <person name="Lai Q."/>
            <person name="Li G."/>
            <person name="Shao Z."/>
        </authorList>
    </citation>
    <scope>NUCLEOTIDE SEQUENCE [LARGE SCALE GENOMIC DNA]</scope>
    <source>
        <strain evidence="2 3">22II1-22F33</strain>
    </source>
</reference>
<comment type="caution">
    <text evidence="2">The sequence shown here is derived from an EMBL/GenBank/DDBJ whole genome shotgun (WGS) entry which is preliminary data.</text>
</comment>
<evidence type="ECO:0000256" key="1">
    <source>
        <dbReference type="SAM" id="Phobius"/>
    </source>
</evidence>
<name>A0A225NLZ6_9RHOB</name>
<feature type="transmembrane region" description="Helical" evidence="1">
    <location>
        <begin position="323"/>
        <end position="348"/>
    </location>
</feature>
<accession>A0A225NLZ6</accession>
<dbReference type="AlphaFoldDB" id="A0A225NLZ6"/>
<keyword evidence="1" id="KW-1133">Transmembrane helix</keyword>
<dbReference type="SUPFAM" id="SSF53850">
    <property type="entry name" value="Periplasmic binding protein-like II"/>
    <property type="match status" value="1"/>
</dbReference>
<keyword evidence="3" id="KW-1185">Reference proteome</keyword>
<evidence type="ECO:0008006" key="4">
    <source>
        <dbReference type="Google" id="ProtNLM"/>
    </source>
</evidence>
<dbReference type="Proteomes" id="UP000215377">
    <property type="component" value="Unassembled WGS sequence"/>
</dbReference>
<dbReference type="Gene3D" id="3.40.190.10">
    <property type="entry name" value="Periplasmic binding protein-like II"/>
    <property type="match status" value="2"/>
</dbReference>
<dbReference type="InterPro" id="IPR011852">
    <property type="entry name" value="TRAP_TAXI"/>
</dbReference>